<organism evidence="1 2">
    <name type="scientific">Cephaloticoccus primus</name>
    <dbReference type="NCBI Taxonomy" id="1548207"/>
    <lineage>
        <taxon>Bacteria</taxon>
        <taxon>Pseudomonadati</taxon>
        <taxon>Verrucomicrobiota</taxon>
        <taxon>Opitutia</taxon>
        <taxon>Opitutales</taxon>
        <taxon>Opitutaceae</taxon>
        <taxon>Cephaloticoccus</taxon>
    </lineage>
</organism>
<dbReference type="STRING" id="1548207.AXK11_08385"/>
<keyword evidence="2" id="KW-1185">Reference proteome</keyword>
<sequence length="65" mass="7136">MGEPLAGGSPIQSDTKKQEPPSVGLLLFFALLRECCPDAKRDSIERLQRPALSHDPEPRLADFSC</sequence>
<protein>
    <submittedName>
        <fullName evidence="1">Uncharacterized protein</fullName>
    </submittedName>
</protein>
<dbReference type="EMBL" id="LSZQ01000063">
    <property type="protein sequence ID" value="KXU34475.1"/>
    <property type="molecule type" value="Genomic_DNA"/>
</dbReference>
<accession>A0A139SIS9</accession>
<gene>
    <name evidence="1" type="ORF">AXK11_08385</name>
</gene>
<evidence type="ECO:0000313" key="2">
    <source>
        <dbReference type="Proteomes" id="UP000070058"/>
    </source>
</evidence>
<evidence type="ECO:0000313" key="1">
    <source>
        <dbReference type="EMBL" id="KXU34475.1"/>
    </source>
</evidence>
<proteinExistence type="predicted"/>
<dbReference type="Proteomes" id="UP000070058">
    <property type="component" value="Unassembled WGS sequence"/>
</dbReference>
<name>A0A139SIS9_9BACT</name>
<reference evidence="2" key="1">
    <citation type="submission" date="2016-02" db="EMBL/GenBank/DDBJ databases">
        <authorList>
            <person name="Sanders J.G."/>
            <person name="Lin J.Y."/>
            <person name="Wertz J.T."/>
            <person name="Russell J.A."/>
            <person name="Moreau C.S."/>
            <person name="Powell S."/>
        </authorList>
    </citation>
    <scope>NUCLEOTIDE SEQUENCE [LARGE SCALE GENOMIC DNA]</scope>
    <source>
        <strain evidence="2">CAG34</strain>
    </source>
</reference>
<dbReference type="AlphaFoldDB" id="A0A139SIS9"/>
<comment type="caution">
    <text evidence="1">The sequence shown here is derived from an EMBL/GenBank/DDBJ whole genome shotgun (WGS) entry which is preliminary data.</text>
</comment>